<keyword evidence="2" id="KW-1185">Reference proteome</keyword>
<reference evidence="1 2" key="1">
    <citation type="submission" date="2016-10" db="EMBL/GenBank/DDBJ databases">
        <authorList>
            <person name="Varghese N."/>
            <person name="Submissions S."/>
        </authorList>
    </citation>
    <scope>NUCLEOTIDE SEQUENCE [LARGE SCALE GENOMIC DNA]</scope>
    <source>
        <strain evidence="1 2">BS2976</strain>
    </source>
</reference>
<sequence length="111" mass="12048">MGSCRSLIDWAVIGRHSGIHPALAFAIAFKDAVYGFATMQAKNKQLAFMTGIQAGMTSVFDKGCCDYNWWHPAQTQQDESKKVASAGKAQIEGTCRDPNLADWAPVPCPNV</sequence>
<accession>A0ABY0TGL5</accession>
<evidence type="ECO:0000313" key="1">
    <source>
        <dbReference type="EMBL" id="SDQ80181.1"/>
    </source>
</evidence>
<protein>
    <submittedName>
        <fullName evidence="1">Uncharacterized protein</fullName>
    </submittedName>
</protein>
<dbReference type="Proteomes" id="UP000198740">
    <property type="component" value="Unassembled WGS sequence"/>
</dbReference>
<gene>
    <name evidence="1" type="ORF">SAMN04490186_2009</name>
</gene>
<dbReference type="EMBL" id="FNKM01000002">
    <property type="protein sequence ID" value="SDQ80181.1"/>
    <property type="molecule type" value="Genomic_DNA"/>
</dbReference>
<evidence type="ECO:0000313" key="2">
    <source>
        <dbReference type="Proteomes" id="UP000198740"/>
    </source>
</evidence>
<comment type="caution">
    <text evidence="1">The sequence shown here is derived from an EMBL/GenBank/DDBJ whole genome shotgun (WGS) entry which is preliminary data.</text>
</comment>
<organism evidence="1 2">
    <name type="scientific">Pseudomonas grimontii</name>
    <dbReference type="NCBI Taxonomy" id="129847"/>
    <lineage>
        <taxon>Bacteria</taxon>
        <taxon>Pseudomonadati</taxon>
        <taxon>Pseudomonadota</taxon>
        <taxon>Gammaproteobacteria</taxon>
        <taxon>Pseudomonadales</taxon>
        <taxon>Pseudomonadaceae</taxon>
        <taxon>Pseudomonas</taxon>
    </lineage>
</organism>
<proteinExistence type="predicted"/>
<name>A0ABY0TGL5_9PSED</name>